<accession>A0A8J2BKW6</accession>
<gene>
    <name evidence="1" type="ORF">MPNT_220041</name>
</gene>
<proteinExistence type="predicted"/>
<evidence type="ECO:0000313" key="2">
    <source>
        <dbReference type="Proteomes" id="UP000663859"/>
    </source>
</evidence>
<reference evidence="1" key="1">
    <citation type="submission" date="2021-02" db="EMBL/GenBank/DDBJ databases">
        <authorList>
            <person name="Cremers G."/>
            <person name="Picone N."/>
        </authorList>
    </citation>
    <scope>NUCLEOTIDE SEQUENCE</scope>
    <source>
        <strain evidence="1">PQ17</strain>
    </source>
</reference>
<keyword evidence="2" id="KW-1185">Reference proteome</keyword>
<evidence type="ECO:0000313" key="1">
    <source>
        <dbReference type="EMBL" id="CAF0697560.1"/>
    </source>
</evidence>
<dbReference type="AlphaFoldDB" id="A0A8J2BKW6"/>
<sequence length="60" mass="6375">MGKTGKRVAIDSFRLHQRGLGGKISLGSSVTKAIVENAFASPFESSLAPKGEEKEVTRSL</sequence>
<organism evidence="1 2">
    <name type="scientific">Candidatus Methylacidithermus pantelleriae</name>
    <dbReference type="NCBI Taxonomy" id="2744239"/>
    <lineage>
        <taxon>Bacteria</taxon>
        <taxon>Pseudomonadati</taxon>
        <taxon>Verrucomicrobiota</taxon>
        <taxon>Methylacidiphilae</taxon>
        <taxon>Methylacidiphilales</taxon>
        <taxon>Methylacidiphilaceae</taxon>
        <taxon>Candidatus Methylacidithermus</taxon>
    </lineage>
</organism>
<name>A0A8J2BKW6_9BACT</name>
<protein>
    <submittedName>
        <fullName evidence="1">Uncharacterized protein</fullName>
    </submittedName>
</protein>
<dbReference type="Proteomes" id="UP000663859">
    <property type="component" value="Unassembled WGS sequence"/>
</dbReference>
<comment type="caution">
    <text evidence="1">The sequence shown here is derived from an EMBL/GenBank/DDBJ whole genome shotgun (WGS) entry which is preliminary data.</text>
</comment>
<dbReference type="EMBL" id="CAJNOB010000015">
    <property type="protein sequence ID" value="CAF0697560.1"/>
    <property type="molecule type" value="Genomic_DNA"/>
</dbReference>